<dbReference type="EMBL" id="AEYP01073417">
    <property type="status" value="NOT_ANNOTATED_CDS"/>
    <property type="molecule type" value="Genomic_DNA"/>
</dbReference>
<dbReference type="PANTHER" id="PTHR23358">
    <property type="entry name" value="METHYLCYTOSINE DIOXYGENASE TET"/>
    <property type="match status" value="1"/>
</dbReference>
<protein>
    <recommendedName>
        <fullName evidence="11">Methylcytosine dioxygenase TET</fullName>
        <ecNumber evidence="11">1.14.11.80</ecNumber>
    </recommendedName>
</protein>
<evidence type="ECO:0000256" key="11">
    <source>
        <dbReference type="RuleBase" id="RU367064"/>
    </source>
</evidence>
<dbReference type="InterPro" id="IPR046942">
    <property type="entry name" value="TET_oxygenase"/>
</dbReference>
<dbReference type="EMBL" id="AEYP01073418">
    <property type="status" value="NOT_ANNOTATED_CDS"/>
    <property type="molecule type" value="Genomic_DNA"/>
</dbReference>
<evidence type="ECO:0000256" key="4">
    <source>
        <dbReference type="ARBA" id="ARBA00022723"/>
    </source>
</evidence>
<comment type="catalytic activity">
    <reaction evidence="9 11">
        <text>a 5-formyl-2'-deoxycytidine in DNA + 2-oxoglutarate + O2 = a 5-carboxyl-2'-deoxycytidine in DNA + succinate + CO2 + H(+)</text>
        <dbReference type="Rhea" id="RHEA:53832"/>
        <dbReference type="Rhea" id="RHEA-COMP:13656"/>
        <dbReference type="Rhea" id="RHEA-COMP:13657"/>
        <dbReference type="ChEBI" id="CHEBI:15378"/>
        <dbReference type="ChEBI" id="CHEBI:15379"/>
        <dbReference type="ChEBI" id="CHEBI:16526"/>
        <dbReference type="ChEBI" id="CHEBI:16810"/>
        <dbReference type="ChEBI" id="CHEBI:30031"/>
        <dbReference type="ChEBI" id="CHEBI:137731"/>
        <dbReference type="ChEBI" id="CHEBI:137732"/>
        <dbReference type="EC" id="1.14.11.80"/>
    </reaction>
</comment>
<dbReference type="Pfam" id="PF12851">
    <property type="entry name" value="Tet_JBP"/>
    <property type="match status" value="1"/>
</dbReference>
<feature type="region of interest" description="Disordered" evidence="12">
    <location>
        <begin position="434"/>
        <end position="457"/>
    </location>
</feature>
<sequence>MKPEPICPGHEAMEKNLEDNLQSLATRLAPIYKQYAPVAYQNQVCTLTREDNRSLGVIPQDEQLHVLPLYKLSDTDEFGSSEGMEAKIQSGAIEVLAPRRKKRTRFTQPVPRSGKKRAAMMTEVLAHKIRAVEKKFIPRIKRKNHGTTNSSKASSLPLLGNKTEALQLEIKSETEPHFIFKGSDNTKTYSLTPSIPHPLKEANIPPGFSWSPKTASATPAPCKSDASVPYGFSERSSNPHCTVPSARHSGANAAAGECTGIAQPGEVVSLPTLPAPVADTLVYSEPPTGPSEQPPSSHPSQQPPCTTCPHDLASSLVEDDEQHSDADEPLSDDALSDDPLSPAEEKLPHIDEYWSDSEHIFLDANIGGVAIAPAHGSVLIECARRELHATTPVEHPNRNHPTRLSLVFYQHKNLNKPQHGFELNKIKFEAKEAKNKKMKASEQKDQAASEGPELSPEVNELNQIPSHKALTLTHDNIVTVSPYALTHVAGPYNHWV</sequence>
<evidence type="ECO:0000256" key="6">
    <source>
        <dbReference type="ARBA" id="ARBA00022964"/>
    </source>
</evidence>
<organism evidence="14">
    <name type="scientific">Mustela putorius furo</name>
    <name type="common">European domestic ferret</name>
    <name type="synonym">Mustela furo</name>
    <dbReference type="NCBI Taxonomy" id="9669"/>
    <lineage>
        <taxon>Eukaryota</taxon>
        <taxon>Metazoa</taxon>
        <taxon>Chordata</taxon>
        <taxon>Craniata</taxon>
        <taxon>Vertebrata</taxon>
        <taxon>Euteleostomi</taxon>
        <taxon>Mammalia</taxon>
        <taxon>Eutheria</taxon>
        <taxon>Laurasiatheria</taxon>
        <taxon>Carnivora</taxon>
        <taxon>Caniformia</taxon>
        <taxon>Musteloidea</taxon>
        <taxon>Mustelidae</taxon>
        <taxon>Mustelinae</taxon>
        <taxon>Mustela</taxon>
    </lineage>
</organism>
<dbReference type="STRING" id="9669.ENSMPUP00000004694"/>
<reference evidence="14" key="1">
    <citation type="submission" date="2024-06" db="UniProtKB">
        <authorList>
            <consortium name="Ensembl"/>
        </authorList>
    </citation>
    <scope>IDENTIFICATION</scope>
</reference>
<dbReference type="eggNOG" id="ENOG502QURD">
    <property type="taxonomic scope" value="Eukaryota"/>
</dbReference>
<keyword evidence="7 11" id="KW-0560">Oxidoreductase</keyword>
<evidence type="ECO:0000259" key="13">
    <source>
        <dbReference type="SMART" id="SM01333"/>
    </source>
</evidence>
<proteinExistence type="inferred from homology"/>
<feature type="domain" description="Methylcytosine dioxygenase TET1-3 oxygenase" evidence="13">
    <location>
        <begin position="6"/>
        <end position="412"/>
    </location>
</feature>
<evidence type="ECO:0000256" key="8">
    <source>
        <dbReference type="ARBA" id="ARBA00023004"/>
    </source>
</evidence>
<dbReference type="GO" id="GO:0008270">
    <property type="term" value="F:zinc ion binding"/>
    <property type="evidence" value="ECO:0007669"/>
    <property type="project" value="UniProtKB-UniRule"/>
</dbReference>
<comment type="function">
    <text evidence="11">Dioxygenase that catalyzes the conversion of the modified genomic base 5-methylcytosine (5mC) into 5-hydroxymethylcytosine (5hmC) and plays a key role in epigenetic chromatin reprogramming during embryonic development.</text>
</comment>
<dbReference type="EMBL" id="AEYP01073416">
    <property type="status" value="NOT_ANNOTATED_CDS"/>
    <property type="molecule type" value="Genomic_DNA"/>
</dbReference>
<dbReference type="GO" id="GO:0141166">
    <property type="term" value="P:chromosomal 5-methylcytosine DNA demethylation pathway"/>
    <property type="evidence" value="ECO:0007669"/>
    <property type="project" value="UniProtKB-UniRule"/>
</dbReference>
<evidence type="ECO:0000256" key="3">
    <source>
        <dbReference type="ARBA" id="ARBA00022454"/>
    </source>
</evidence>
<comment type="similarity">
    <text evidence="2 11">Belongs to the TET family.</text>
</comment>
<dbReference type="AlphaFoldDB" id="M3Y043"/>
<accession>M3Y043</accession>
<feature type="region of interest" description="Disordered" evidence="12">
    <location>
        <begin position="218"/>
        <end position="248"/>
    </location>
</feature>
<evidence type="ECO:0000256" key="1">
    <source>
        <dbReference type="ARBA" id="ARBA00004286"/>
    </source>
</evidence>
<dbReference type="GO" id="GO:0070579">
    <property type="term" value="F:DNA 5-methylcytosine dioxygenase activity"/>
    <property type="evidence" value="ECO:0007669"/>
    <property type="project" value="UniProtKB-UniRule"/>
</dbReference>
<evidence type="ECO:0000313" key="14">
    <source>
        <dbReference type="Ensembl" id="ENSMPUP00000004694.1"/>
    </source>
</evidence>
<evidence type="ECO:0000256" key="7">
    <source>
        <dbReference type="ARBA" id="ARBA00023002"/>
    </source>
</evidence>
<feature type="compositionally biased region" description="Pro residues" evidence="12">
    <location>
        <begin position="287"/>
        <end position="297"/>
    </location>
</feature>
<dbReference type="GO" id="GO:0005694">
    <property type="term" value="C:chromosome"/>
    <property type="evidence" value="ECO:0007669"/>
    <property type="project" value="UniProtKB-SubCell"/>
</dbReference>
<dbReference type="SMART" id="SM01333">
    <property type="entry name" value="Tet_JBP"/>
    <property type="match status" value="1"/>
</dbReference>
<comment type="catalytic activity">
    <reaction evidence="11">
        <text>a 5-methyl-2'-deoxycytidine in DNA + 2-oxoglutarate + O2 = a 5-hydroxymethyl-2'-deoxycytidine in DNA + succinate + CO2</text>
        <dbReference type="Rhea" id="RHEA:52636"/>
        <dbReference type="Rhea" id="RHEA-COMP:11370"/>
        <dbReference type="Rhea" id="RHEA-COMP:13315"/>
        <dbReference type="ChEBI" id="CHEBI:15379"/>
        <dbReference type="ChEBI" id="CHEBI:16526"/>
        <dbReference type="ChEBI" id="CHEBI:16810"/>
        <dbReference type="ChEBI" id="CHEBI:30031"/>
        <dbReference type="ChEBI" id="CHEBI:85454"/>
        <dbReference type="ChEBI" id="CHEBI:136731"/>
        <dbReference type="EC" id="1.14.11.80"/>
    </reaction>
</comment>
<keyword evidence="5 11" id="KW-0862">Zinc</keyword>
<comment type="cofactor">
    <cofactor evidence="11">
        <name>Zn(2+)</name>
        <dbReference type="ChEBI" id="CHEBI:29105"/>
    </cofactor>
    <text evidence="11">The zinc ions have a structural role.</text>
</comment>
<evidence type="ECO:0000256" key="2">
    <source>
        <dbReference type="ARBA" id="ARBA00007502"/>
    </source>
</evidence>
<dbReference type="GO" id="GO:0045944">
    <property type="term" value="P:positive regulation of transcription by RNA polymerase II"/>
    <property type="evidence" value="ECO:0007669"/>
    <property type="project" value="TreeGrafter"/>
</dbReference>
<keyword evidence="3" id="KW-0158">Chromosome</keyword>
<dbReference type="GeneTree" id="ENSGT00940000158935"/>
<feature type="compositionally biased region" description="Acidic residues" evidence="12">
    <location>
        <begin position="317"/>
        <end position="336"/>
    </location>
</feature>
<dbReference type="EC" id="1.14.11.80" evidence="11"/>
<dbReference type="Ensembl" id="ENSMPUT00000004775.1">
    <property type="protein sequence ID" value="ENSMPUP00000004694.1"/>
    <property type="gene ID" value="ENSMPUG00000004731.1"/>
</dbReference>
<evidence type="ECO:0000256" key="10">
    <source>
        <dbReference type="ARBA" id="ARBA00049431"/>
    </source>
</evidence>
<dbReference type="GO" id="GO:0005634">
    <property type="term" value="C:nucleus"/>
    <property type="evidence" value="ECO:0007669"/>
    <property type="project" value="UniProtKB-UniRule"/>
</dbReference>
<keyword evidence="8 11" id="KW-0408">Iron</keyword>
<dbReference type="PANTHER" id="PTHR23358:SF2">
    <property type="entry name" value="METHYLCYTOSINE DIOXYGENASE TET1"/>
    <property type="match status" value="1"/>
</dbReference>
<dbReference type="InterPro" id="IPR024779">
    <property type="entry name" value="2OGFeDO_JBP1/TET_oxygenase_dom"/>
</dbReference>
<feature type="region of interest" description="Disordered" evidence="12">
    <location>
        <begin position="280"/>
        <end position="344"/>
    </location>
</feature>
<evidence type="ECO:0000256" key="9">
    <source>
        <dbReference type="ARBA" id="ARBA00047840"/>
    </source>
</evidence>
<dbReference type="OMA" id="KDERTTH"/>
<evidence type="ECO:0000256" key="5">
    <source>
        <dbReference type="ARBA" id="ARBA00022833"/>
    </source>
</evidence>
<name>M3Y043_MUSPF</name>
<keyword evidence="4 11" id="KW-0479">Metal-binding</keyword>
<keyword evidence="6 11" id="KW-0223">Dioxygenase</keyword>
<evidence type="ECO:0000256" key="12">
    <source>
        <dbReference type="SAM" id="MobiDB-lite"/>
    </source>
</evidence>
<dbReference type="EMBL" id="AEYP01073415">
    <property type="status" value="NOT_ANNOTATED_CDS"/>
    <property type="molecule type" value="Genomic_DNA"/>
</dbReference>
<dbReference type="InterPro" id="IPR040175">
    <property type="entry name" value="TET1/2/3"/>
</dbReference>
<feature type="compositionally biased region" description="Basic and acidic residues" evidence="12">
    <location>
        <begin position="434"/>
        <end position="447"/>
    </location>
</feature>
<dbReference type="GO" id="GO:0040029">
    <property type="term" value="P:epigenetic regulation of gene expression"/>
    <property type="evidence" value="ECO:0007669"/>
    <property type="project" value="InterPro"/>
</dbReference>
<dbReference type="HOGENOM" id="CLU_057985_0_0_1"/>
<comment type="catalytic activity">
    <reaction evidence="10 11">
        <text>a 5-hydroxymethyl-2'-deoxycytidine in DNA + 2-oxoglutarate + O2 = a 5-formyl-2'-deoxycytidine in DNA + succinate + CO2 + H2O</text>
        <dbReference type="Rhea" id="RHEA:53828"/>
        <dbReference type="Rhea" id="RHEA-COMP:13315"/>
        <dbReference type="Rhea" id="RHEA-COMP:13656"/>
        <dbReference type="ChEBI" id="CHEBI:15377"/>
        <dbReference type="ChEBI" id="CHEBI:15379"/>
        <dbReference type="ChEBI" id="CHEBI:16526"/>
        <dbReference type="ChEBI" id="CHEBI:16810"/>
        <dbReference type="ChEBI" id="CHEBI:30031"/>
        <dbReference type="ChEBI" id="CHEBI:136731"/>
        <dbReference type="ChEBI" id="CHEBI:137731"/>
        <dbReference type="EC" id="1.14.11.80"/>
    </reaction>
</comment>
<comment type="subcellular location">
    <subcellularLocation>
        <location evidence="1">Chromosome</location>
    </subcellularLocation>
</comment>
<comment type="cofactor">
    <cofactor evidence="11">
        <name>Fe(2+)</name>
        <dbReference type="ChEBI" id="CHEBI:29033"/>
    </cofactor>
    <text evidence="11">Binds 1 Fe(2+) ion per subunit.</text>
</comment>
<dbReference type="InParanoid" id="M3Y043"/>